<reference evidence="5" key="1">
    <citation type="submission" date="2016-11" db="EMBL/GenBank/DDBJ databases">
        <authorList>
            <person name="Varghese N."/>
            <person name="Submissions S."/>
        </authorList>
    </citation>
    <scope>NUCLEOTIDE SEQUENCE [LARGE SCALE GENOMIC DNA]</scope>
    <source>
        <strain evidence="5">DSM 44671</strain>
    </source>
</reference>
<dbReference type="GO" id="GO:0016787">
    <property type="term" value="F:hydrolase activity"/>
    <property type="evidence" value="ECO:0007669"/>
    <property type="project" value="InterPro"/>
</dbReference>
<accession>A0A1K1RF44</accession>
<evidence type="ECO:0000313" key="5">
    <source>
        <dbReference type="Proteomes" id="UP000182740"/>
    </source>
</evidence>
<keyword evidence="5" id="KW-1185">Reference proteome</keyword>
<evidence type="ECO:0000259" key="3">
    <source>
        <dbReference type="Pfam" id="PF04909"/>
    </source>
</evidence>
<feature type="domain" description="Amidohydrolase-related" evidence="3">
    <location>
        <begin position="91"/>
        <end position="341"/>
    </location>
</feature>
<dbReference type="STRING" id="546364.SAMN04489730_3176"/>
<dbReference type="PANTHER" id="PTHR21240:SF30">
    <property type="entry name" value="AMIDOHYDROLASE-RELATED DOMAIN-CONTAINING PROTEIN-RELATED"/>
    <property type="match status" value="1"/>
</dbReference>
<keyword evidence="1" id="KW-0456">Lyase</keyword>
<proteinExistence type="predicted"/>
<feature type="region of interest" description="Disordered" evidence="2">
    <location>
        <begin position="30"/>
        <end position="49"/>
    </location>
</feature>
<dbReference type="AlphaFoldDB" id="A0A1K1RF44"/>
<dbReference type="Gene3D" id="3.20.20.140">
    <property type="entry name" value="Metal-dependent hydrolases"/>
    <property type="match status" value="1"/>
</dbReference>
<dbReference type="GO" id="GO:0016831">
    <property type="term" value="F:carboxy-lyase activity"/>
    <property type="evidence" value="ECO:0007669"/>
    <property type="project" value="InterPro"/>
</dbReference>
<dbReference type="InterPro" id="IPR032466">
    <property type="entry name" value="Metal_Hydrolase"/>
</dbReference>
<evidence type="ECO:0000313" key="4">
    <source>
        <dbReference type="EMBL" id="SFW70807.1"/>
    </source>
</evidence>
<sequence length="344" mass="38267">MTLICIEEHAVDRSIAEAAAPVLDREAPYLRRQSSSASPVRPGPGRRPAVDMAEAVRLGADLGPDRVRRMDEHGIDLQIVSWTSPIQLVPADRALPLCRSVNDRLARAVAARPDRLQGMAALPWQDPAAAVDELDRAVTELGLRGVLLLGRPGAGFLDDPRYLPVLERIAALEVPLYVHPFHPLPQVQQAYYAGFGEKVTAELSLGAWGWHHEAGVHVLRLILAGVFERLPQLQVISGHWGELVPFHLSRLDDVLSPGDTGLSRTITEVYRSNVWVTPSGMFHRPQFDFVRAVVGLDRVIWSADYPFLRLDGTREFLGELDVTPEEREKITHVNAERLFRLTGR</sequence>
<dbReference type="GO" id="GO:0005829">
    <property type="term" value="C:cytosol"/>
    <property type="evidence" value="ECO:0007669"/>
    <property type="project" value="TreeGrafter"/>
</dbReference>
<evidence type="ECO:0000256" key="2">
    <source>
        <dbReference type="SAM" id="MobiDB-lite"/>
    </source>
</evidence>
<dbReference type="EMBL" id="FPJG01000006">
    <property type="protein sequence ID" value="SFW70807.1"/>
    <property type="molecule type" value="Genomic_DNA"/>
</dbReference>
<name>A0A1K1RF44_9PSEU</name>
<evidence type="ECO:0000256" key="1">
    <source>
        <dbReference type="ARBA" id="ARBA00023239"/>
    </source>
</evidence>
<protein>
    <recommendedName>
        <fullName evidence="3">Amidohydrolase-related domain-containing protein</fullName>
    </recommendedName>
</protein>
<dbReference type="Proteomes" id="UP000182740">
    <property type="component" value="Unassembled WGS sequence"/>
</dbReference>
<dbReference type="Pfam" id="PF04909">
    <property type="entry name" value="Amidohydro_2"/>
    <property type="match status" value="1"/>
</dbReference>
<dbReference type="InterPro" id="IPR006680">
    <property type="entry name" value="Amidohydro-rel"/>
</dbReference>
<dbReference type="InterPro" id="IPR032465">
    <property type="entry name" value="ACMSD"/>
</dbReference>
<gene>
    <name evidence="4" type="ORF">SAMN04489730_3176</name>
</gene>
<dbReference type="RefSeq" id="WP_072477010.1">
    <property type="nucleotide sequence ID" value="NZ_FPJG01000006.1"/>
</dbReference>
<dbReference type="SUPFAM" id="SSF51556">
    <property type="entry name" value="Metallo-dependent hydrolases"/>
    <property type="match status" value="1"/>
</dbReference>
<dbReference type="GO" id="GO:0019748">
    <property type="term" value="P:secondary metabolic process"/>
    <property type="evidence" value="ECO:0007669"/>
    <property type="project" value="TreeGrafter"/>
</dbReference>
<dbReference type="OrthoDB" id="8673173at2"/>
<organism evidence="4 5">
    <name type="scientific">Amycolatopsis australiensis</name>
    <dbReference type="NCBI Taxonomy" id="546364"/>
    <lineage>
        <taxon>Bacteria</taxon>
        <taxon>Bacillati</taxon>
        <taxon>Actinomycetota</taxon>
        <taxon>Actinomycetes</taxon>
        <taxon>Pseudonocardiales</taxon>
        <taxon>Pseudonocardiaceae</taxon>
        <taxon>Amycolatopsis</taxon>
    </lineage>
</organism>
<dbReference type="PANTHER" id="PTHR21240">
    <property type="entry name" value="2-AMINO-3-CARBOXYLMUCONATE-6-SEMIALDEHYDE DECARBOXYLASE"/>
    <property type="match status" value="1"/>
</dbReference>